<dbReference type="Gene3D" id="3.10.580.10">
    <property type="entry name" value="CBS-domain"/>
    <property type="match status" value="1"/>
</dbReference>
<dbReference type="InterPro" id="IPR046342">
    <property type="entry name" value="CBS_dom_sf"/>
</dbReference>
<evidence type="ECO:0000256" key="4">
    <source>
        <dbReference type="SAM" id="MobiDB-lite"/>
    </source>
</evidence>
<protein>
    <recommendedName>
        <fullName evidence="5">CBS domain-containing protein</fullName>
    </recommendedName>
</protein>
<feature type="compositionally biased region" description="Low complexity" evidence="4">
    <location>
        <begin position="340"/>
        <end position="359"/>
    </location>
</feature>
<evidence type="ECO:0000259" key="5">
    <source>
        <dbReference type="PROSITE" id="PS51371"/>
    </source>
</evidence>
<evidence type="ECO:0000256" key="1">
    <source>
        <dbReference type="ARBA" id="ARBA00022737"/>
    </source>
</evidence>
<name>A0A7C9B226_OPUST</name>
<dbReference type="PANTHER" id="PTHR13780">
    <property type="entry name" value="AMP-ACTIVATED PROTEIN KINASE, GAMMA REGULATORY SUBUNIT"/>
    <property type="match status" value="1"/>
</dbReference>
<dbReference type="InterPro" id="IPR000644">
    <property type="entry name" value="CBS_dom"/>
</dbReference>
<organism evidence="6">
    <name type="scientific">Opuntia streptacantha</name>
    <name type="common">Prickly pear cactus</name>
    <name type="synonym">Opuntia cardona</name>
    <dbReference type="NCBI Taxonomy" id="393608"/>
    <lineage>
        <taxon>Eukaryota</taxon>
        <taxon>Viridiplantae</taxon>
        <taxon>Streptophyta</taxon>
        <taxon>Embryophyta</taxon>
        <taxon>Tracheophyta</taxon>
        <taxon>Spermatophyta</taxon>
        <taxon>Magnoliopsida</taxon>
        <taxon>eudicotyledons</taxon>
        <taxon>Gunneridae</taxon>
        <taxon>Pentapetalae</taxon>
        <taxon>Caryophyllales</taxon>
        <taxon>Cactineae</taxon>
        <taxon>Cactaceae</taxon>
        <taxon>Opuntioideae</taxon>
        <taxon>Opuntia</taxon>
    </lineage>
</organism>
<dbReference type="EMBL" id="GISG01286603">
    <property type="protein sequence ID" value="MBA4680350.1"/>
    <property type="molecule type" value="Transcribed_RNA"/>
</dbReference>
<evidence type="ECO:0000256" key="3">
    <source>
        <dbReference type="PROSITE-ProRule" id="PRU00703"/>
    </source>
</evidence>
<keyword evidence="2 3" id="KW-0129">CBS domain</keyword>
<feature type="domain" description="CBS" evidence="5">
    <location>
        <begin position="374"/>
        <end position="433"/>
    </location>
</feature>
<dbReference type="InterPro" id="IPR050511">
    <property type="entry name" value="AMPK_gamma/SDS23_families"/>
</dbReference>
<proteinExistence type="predicted"/>
<dbReference type="SUPFAM" id="SSF54631">
    <property type="entry name" value="CBS-domain pair"/>
    <property type="match status" value="1"/>
</dbReference>
<dbReference type="GO" id="GO:0005737">
    <property type="term" value="C:cytoplasm"/>
    <property type="evidence" value="ECO:0007669"/>
    <property type="project" value="TreeGrafter"/>
</dbReference>
<reference evidence="6" key="2">
    <citation type="submission" date="2020-07" db="EMBL/GenBank/DDBJ databases">
        <authorList>
            <person name="Vera ALvarez R."/>
            <person name="Arias-Moreno D.M."/>
            <person name="Jimenez-Jacinto V."/>
            <person name="Jimenez-Bremont J.F."/>
            <person name="Swaminathan K."/>
            <person name="Moose S.P."/>
            <person name="Guerrero-Gonzalez M.L."/>
            <person name="Marino-Ramirez L."/>
            <person name="Landsman D."/>
            <person name="Rodriguez-Kessler M."/>
            <person name="Delgado-Sanchez P."/>
        </authorList>
    </citation>
    <scope>NUCLEOTIDE SEQUENCE</scope>
    <source>
        <tissue evidence="6">Cladode</tissue>
    </source>
</reference>
<reference evidence="6" key="1">
    <citation type="journal article" date="2013" name="J. Plant Res.">
        <title>Effect of fungi and light on seed germination of three Opuntia species from semiarid lands of central Mexico.</title>
        <authorList>
            <person name="Delgado-Sanchez P."/>
            <person name="Jimenez-Bremont J.F."/>
            <person name="Guerrero-Gonzalez Mde L."/>
            <person name="Flores J."/>
        </authorList>
    </citation>
    <scope>NUCLEOTIDE SEQUENCE</scope>
    <source>
        <tissue evidence="6">Cladode</tissue>
    </source>
</reference>
<dbReference type="GO" id="GO:0005634">
    <property type="term" value="C:nucleus"/>
    <property type="evidence" value="ECO:0007669"/>
    <property type="project" value="TreeGrafter"/>
</dbReference>
<evidence type="ECO:0000256" key="2">
    <source>
        <dbReference type="ARBA" id="ARBA00023122"/>
    </source>
</evidence>
<evidence type="ECO:0000313" key="6">
    <source>
        <dbReference type="EMBL" id="MBA4680350.1"/>
    </source>
</evidence>
<feature type="region of interest" description="Disordered" evidence="4">
    <location>
        <begin position="340"/>
        <end position="362"/>
    </location>
</feature>
<dbReference type="Pfam" id="PF00571">
    <property type="entry name" value="CBS"/>
    <property type="match status" value="1"/>
</dbReference>
<sequence length="441" mass="48065">MALTLLNHVIADLCLGKPALKSLPLSSATTVGDALFAIKASQDNFITIWACHCRKQPRKLPGGDALIDYQNISTSTNDRNNHSDDNGHGKSFNGSEGNQEFCKCLGKICMVDIICFLCKEENLGPPASALLSPVSDVLNQSSGFVKHVDPSTSLLEAIDLILQGAQNLVVPIQSTSSPSSRRKQQKVAGGPTFHNGREYCWLTQEDVIQFILSRIGLFTPIPNLSVETLGIIRTDILTVDYHAPASLALDAIARALAEQTSVGVVDEDGTLVGEISPFTLSGCDETVAAAIMTLSAGDLMAYIDWGGPPEDMVRVMRARLVENKLQGLLEMLSDDYSSSYSSVSSSSDDESTPSNSPTSRLTRHNRSWSYSARMVRKAEAIVCHPRSSLIAVMIQAIAHRVNYVWVMEDDHDTLIGIVTFSDMLEVFHEYLQSMLEEWGTP</sequence>
<accession>A0A7C9B226</accession>
<keyword evidence="1" id="KW-0677">Repeat</keyword>
<dbReference type="AlphaFoldDB" id="A0A7C9B226"/>
<dbReference type="PROSITE" id="PS51371">
    <property type="entry name" value="CBS"/>
    <property type="match status" value="1"/>
</dbReference>
<dbReference type="PANTHER" id="PTHR13780:SF128">
    <property type="entry name" value="CBS DOMAIN-CONTAINING PROTEIN"/>
    <property type="match status" value="1"/>
</dbReference>